<dbReference type="GO" id="GO:0003678">
    <property type="term" value="F:DNA helicase activity"/>
    <property type="evidence" value="ECO:0007669"/>
    <property type="project" value="InterPro"/>
</dbReference>
<protein>
    <submittedName>
        <fullName evidence="2">TPR domain protein</fullName>
    </submittedName>
</protein>
<feature type="domain" description="DNA helicase Pif1-like DEAD-box helicase" evidence="1">
    <location>
        <begin position="15"/>
        <end position="212"/>
    </location>
</feature>
<dbReference type="SUPFAM" id="SSF52540">
    <property type="entry name" value="P-loop containing nucleoside triphosphate hydrolases"/>
    <property type="match status" value="2"/>
</dbReference>
<dbReference type="PATRIC" id="fig|1618387.3.peg.856"/>
<dbReference type="Pfam" id="PF05970">
    <property type="entry name" value="PIF1"/>
    <property type="match status" value="1"/>
</dbReference>
<dbReference type="EMBL" id="LCIH01000010">
    <property type="protein sequence ID" value="KKT51614.1"/>
    <property type="molecule type" value="Genomic_DNA"/>
</dbReference>
<name>A0A0G1KUR0_9BACT</name>
<evidence type="ECO:0000259" key="1">
    <source>
        <dbReference type="Pfam" id="PF05970"/>
    </source>
</evidence>
<dbReference type="GO" id="GO:0006281">
    <property type="term" value="P:DNA repair"/>
    <property type="evidence" value="ECO:0007669"/>
    <property type="project" value="InterPro"/>
</dbReference>
<evidence type="ECO:0000313" key="2">
    <source>
        <dbReference type="EMBL" id="KKT51614.1"/>
    </source>
</evidence>
<dbReference type="PANTHER" id="PTHR47642:SF5">
    <property type="entry name" value="ATP-DEPENDENT DNA HELICASE"/>
    <property type="match status" value="1"/>
</dbReference>
<dbReference type="InterPro" id="IPR051055">
    <property type="entry name" value="PIF1_helicase"/>
</dbReference>
<dbReference type="AlphaFoldDB" id="A0A0G1KUR0"/>
<dbReference type="InterPro" id="IPR010285">
    <property type="entry name" value="DNA_helicase_pif1-like_DEAD"/>
</dbReference>
<proteinExistence type="predicted"/>
<gene>
    <name evidence="2" type="ORF">UW44_C0010G0052</name>
</gene>
<dbReference type="FunFam" id="3.40.50.300:FF:001498">
    <property type="entry name" value="ATP-dependent DNA helicase"/>
    <property type="match status" value="1"/>
</dbReference>
<reference evidence="2 3" key="1">
    <citation type="journal article" date="2015" name="Nature">
        <title>rRNA introns, odd ribosomes, and small enigmatic genomes across a large radiation of phyla.</title>
        <authorList>
            <person name="Brown C.T."/>
            <person name="Hug L.A."/>
            <person name="Thomas B.C."/>
            <person name="Sharon I."/>
            <person name="Castelle C.J."/>
            <person name="Singh A."/>
            <person name="Wilkins M.J."/>
            <person name="Williams K.H."/>
            <person name="Banfield J.F."/>
        </authorList>
    </citation>
    <scope>NUCLEOTIDE SEQUENCE [LARGE SCALE GENOMIC DNA]</scope>
</reference>
<dbReference type="STRING" id="1618387.UW44_C0010G0052"/>
<evidence type="ECO:0000313" key="3">
    <source>
        <dbReference type="Proteomes" id="UP000034006"/>
    </source>
</evidence>
<dbReference type="PANTHER" id="PTHR47642">
    <property type="entry name" value="ATP-DEPENDENT DNA HELICASE"/>
    <property type="match status" value="1"/>
</dbReference>
<accession>A0A0G1KUR0</accession>
<dbReference type="Gene3D" id="3.40.50.300">
    <property type="entry name" value="P-loop containing nucleotide triphosphate hydrolases"/>
    <property type="match status" value="2"/>
</dbReference>
<comment type="caution">
    <text evidence="2">The sequence shown here is derived from an EMBL/GenBank/DDBJ whole genome shotgun (WGS) entry which is preliminary data.</text>
</comment>
<dbReference type="CDD" id="cd18809">
    <property type="entry name" value="SF1_C_RecD"/>
    <property type="match status" value="1"/>
</dbReference>
<dbReference type="InterPro" id="IPR027417">
    <property type="entry name" value="P-loop_NTPase"/>
</dbReference>
<organism evidence="2 3">
    <name type="scientific">Candidatus Collierbacteria bacterium GW2011_GWB2_44_22</name>
    <dbReference type="NCBI Taxonomy" id="1618387"/>
    <lineage>
        <taxon>Bacteria</taxon>
        <taxon>Candidatus Collieribacteriota</taxon>
    </lineage>
</organism>
<dbReference type="Proteomes" id="UP000034006">
    <property type="component" value="Unassembled WGS sequence"/>
</dbReference>
<sequence length="435" mass="48938">MPIDFDETFKKALDILENSSENVFLTGNAGTGKSTLLDHFRNHTTKNVAVVAPTGVAALNVHGETIHSFFGFPPNVTPERAVLEAKHSKKVKIYNALDILIVDEISMVRADLLDSIDSFLKSVRKKNLSFGGVRIIMVGDLHQLPPVVTHLEKDALLALYETPYFFSSKVFKSLFQGLYSQLRYIELQTIYRQSEKKFIEILNRIRNNITTDEDLIEINNQIICEGDCIDSYIILTALNDQADKINQVRLDEIEGPLYSFHATRTGDFSLQQAPAADMVTLKTGARVMLLNNDVQDRWINGTVGTLFKAESNCVYVKIDGGEVEKIEPFTWTSYKTSFNQENSSLETKEIGSFKQLPIRLAWAITIHKSQGKTFEKVVVDLGRGAFAHGQTYVALSRCTTLSGLRLVRPLDRQSIIMDRRVLDFLTSLRLLVGQL</sequence>
<dbReference type="GO" id="GO:0000723">
    <property type="term" value="P:telomere maintenance"/>
    <property type="evidence" value="ECO:0007669"/>
    <property type="project" value="InterPro"/>
</dbReference>